<feature type="transmembrane region" description="Helical" evidence="6">
    <location>
        <begin position="312"/>
        <end position="332"/>
    </location>
</feature>
<protein>
    <recommendedName>
        <fullName evidence="6">Phosphate transporter</fullName>
    </recommendedName>
</protein>
<organism evidence="7 8">
    <name type="scientific">Formosa agariphila (strain DSM 15362 / KCTC 12365 / LMG 23005 / KMM 3901 / M-2Alg 35-1)</name>
    <dbReference type="NCBI Taxonomy" id="1347342"/>
    <lineage>
        <taxon>Bacteria</taxon>
        <taxon>Pseudomonadati</taxon>
        <taxon>Bacteroidota</taxon>
        <taxon>Flavobacteriia</taxon>
        <taxon>Flavobacteriales</taxon>
        <taxon>Flavobacteriaceae</taxon>
        <taxon>Formosa</taxon>
    </lineage>
</organism>
<keyword evidence="2 6" id="KW-0813">Transport</keyword>
<gene>
    <name evidence="7" type="ORF">BN863_1570</name>
</gene>
<name>T2KIR6_FORAG</name>
<feature type="transmembrane region" description="Helical" evidence="6">
    <location>
        <begin position="40"/>
        <end position="60"/>
    </location>
</feature>
<keyword evidence="8" id="KW-1185">Reference proteome</keyword>
<comment type="similarity">
    <text evidence="6">Belongs to the inorganic phosphate transporter (PiT) (TC 2.A.20) family.</text>
</comment>
<dbReference type="PANTHER" id="PTHR11101:SF16">
    <property type="entry name" value="PHOSPHATE TRANSPORTER"/>
    <property type="match status" value="1"/>
</dbReference>
<comment type="subcellular location">
    <subcellularLocation>
        <location evidence="1 6">Membrane</location>
        <topology evidence="1 6">Multi-pass membrane protein</topology>
    </subcellularLocation>
</comment>
<evidence type="ECO:0000256" key="3">
    <source>
        <dbReference type="ARBA" id="ARBA00022692"/>
    </source>
</evidence>
<feature type="transmembrane region" description="Helical" evidence="6">
    <location>
        <begin position="72"/>
        <end position="91"/>
    </location>
</feature>
<feature type="transmembrane region" description="Helical" evidence="6">
    <location>
        <begin position="499"/>
        <end position="517"/>
    </location>
</feature>
<dbReference type="STRING" id="1347342.BN863_1570"/>
<feature type="transmembrane region" description="Helical" evidence="6">
    <location>
        <begin position="103"/>
        <end position="124"/>
    </location>
</feature>
<evidence type="ECO:0000313" key="8">
    <source>
        <dbReference type="Proteomes" id="UP000016160"/>
    </source>
</evidence>
<keyword evidence="4 6" id="KW-1133">Transmembrane helix</keyword>
<dbReference type="Pfam" id="PF01384">
    <property type="entry name" value="PHO4"/>
    <property type="match status" value="2"/>
</dbReference>
<dbReference type="PANTHER" id="PTHR11101">
    <property type="entry name" value="PHOSPHATE TRANSPORTER"/>
    <property type="match status" value="1"/>
</dbReference>
<accession>T2KIR6</accession>
<dbReference type="PATRIC" id="fig|1347342.6.peg.160"/>
<reference evidence="7 8" key="1">
    <citation type="journal article" date="2013" name="Appl. Environ. Microbiol.">
        <title>The genome of the alga-associated marine flavobacterium Formosa agariphila KMM 3901T reveals a broad potential for degradation of algal polysaccharides.</title>
        <authorList>
            <person name="Mann A.J."/>
            <person name="Hahnke R.L."/>
            <person name="Huang S."/>
            <person name="Werner J."/>
            <person name="Xing P."/>
            <person name="Barbeyron T."/>
            <person name="Huettel B."/>
            <person name="Stueber K."/>
            <person name="Reinhardt R."/>
            <person name="Harder J."/>
            <person name="Gloeckner F.O."/>
            <person name="Amann R.I."/>
            <person name="Teeling H."/>
        </authorList>
    </citation>
    <scope>NUCLEOTIDE SEQUENCE [LARGE SCALE GENOMIC DNA]</scope>
    <source>
        <strain evidence="8">DSM 15362 / KCTC 12365 / LMG 23005 / KMM 3901</strain>
    </source>
</reference>
<keyword evidence="3 6" id="KW-0812">Transmembrane</keyword>
<feature type="transmembrane region" description="Helical" evidence="6">
    <location>
        <begin position="468"/>
        <end position="493"/>
    </location>
</feature>
<evidence type="ECO:0000313" key="7">
    <source>
        <dbReference type="EMBL" id="CDF77869.1"/>
    </source>
</evidence>
<feature type="transmembrane region" description="Helical" evidence="6">
    <location>
        <begin position="145"/>
        <end position="167"/>
    </location>
</feature>
<dbReference type="Proteomes" id="UP000016160">
    <property type="component" value="Chromosome"/>
</dbReference>
<sequence length="760" mass="83916">MIVALAVLAIADLVVGVSNDAVNFLNSAIGSKVVSFKTIMLVASLGVAIGAIFSSGMMEVARKGIFNPGEFMFSEIMIIFMAVMITDILLLDFFNTIGMPTSTTVSIVFELLGASVAIALIKIGHDGGSFADLTTYINTSKATQIIVGILLSVVIAFSVGALVQWVTRLLLSYNFEKKAKWIGALFGGFAITAISYFIFLKGIGGTAFAKESFSILGGLTISHFIENQVFVILLISLLLWTAVSYIYSAVLKFDIYKLIILIGTFALALAFAGNDLVNFIGVPIAAWQSYQVWSVSGVPADQFDMSVLSEAVQTPTLMLFVAGMIMVATLWFSSKAKAVVKTSIDLSSSQSTKERFQPNFLSRGFVRGAVGISEVFNYFIPSKTKEKIDRRFEKPTIELKRDKTFELPAFDVVRAAVNLMVASVLISIATSMKLPLSTTYVTFMVAMGSSLADKAWGAESAVYRVAGVLNVIGGWFFTALIAFISAATIAYLINLHVPSMLAILLLLAVILLARNYLSINKKNKELKAEGQLLRAESSSIQGVIHESAHNISNAIRRVDKIYSNAINGLSKQDLIALKQNKKQVEKLGNEIDELRDNIFYFIKNLDESSIAASNFYINILGYLQDISQSLEYISKVSYKHVNNNHKKLKFNQIKELKQIDKSLEELFKNTRIAFEKSSFEEIGNILSTKKTLFNEITDKIQKQVERTRTEEVSPKNTTLYFSLLLETKDLLTATMNLLEEYYLAHDGTQIPKILKQEEEE</sequence>
<dbReference type="AlphaFoldDB" id="T2KIR6"/>
<dbReference type="GO" id="GO:0035435">
    <property type="term" value="P:phosphate ion transmembrane transport"/>
    <property type="evidence" value="ECO:0007669"/>
    <property type="project" value="TreeGrafter"/>
</dbReference>
<keyword evidence="6" id="KW-0592">Phosphate transport</keyword>
<dbReference type="HOGENOM" id="CLU_021892_0_0_10"/>
<evidence type="ECO:0000256" key="2">
    <source>
        <dbReference type="ARBA" id="ARBA00022448"/>
    </source>
</evidence>
<dbReference type="GO" id="GO:0016020">
    <property type="term" value="C:membrane"/>
    <property type="evidence" value="ECO:0007669"/>
    <property type="project" value="UniProtKB-SubCell"/>
</dbReference>
<feature type="transmembrane region" description="Helical" evidence="6">
    <location>
        <begin position="179"/>
        <end position="200"/>
    </location>
</feature>
<feature type="transmembrane region" description="Helical" evidence="6">
    <location>
        <begin position="231"/>
        <end position="248"/>
    </location>
</feature>
<dbReference type="eggNOG" id="COG0306">
    <property type="taxonomic scope" value="Bacteria"/>
</dbReference>
<keyword evidence="5 6" id="KW-0472">Membrane</keyword>
<dbReference type="InterPro" id="IPR001204">
    <property type="entry name" value="Phos_transporter"/>
</dbReference>
<evidence type="ECO:0000256" key="6">
    <source>
        <dbReference type="RuleBase" id="RU363058"/>
    </source>
</evidence>
<evidence type="ECO:0000256" key="1">
    <source>
        <dbReference type="ARBA" id="ARBA00004141"/>
    </source>
</evidence>
<proteinExistence type="inferred from homology"/>
<feature type="transmembrane region" description="Helical" evidence="6">
    <location>
        <begin position="255"/>
        <end position="273"/>
    </location>
</feature>
<evidence type="ECO:0000256" key="4">
    <source>
        <dbReference type="ARBA" id="ARBA00022989"/>
    </source>
</evidence>
<evidence type="ECO:0000256" key="5">
    <source>
        <dbReference type="ARBA" id="ARBA00023136"/>
    </source>
</evidence>
<dbReference type="EMBL" id="HG315671">
    <property type="protein sequence ID" value="CDF77869.1"/>
    <property type="molecule type" value="Genomic_DNA"/>
</dbReference>
<dbReference type="GO" id="GO:0005315">
    <property type="term" value="F:phosphate transmembrane transporter activity"/>
    <property type="evidence" value="ECO:0007669"/>
    <property type="project" value="InterPro"/>
</dbReference>